<keyword evidence="2" id="KW-0819">tRNA processing</keyword>
<dbReference type="GO" id="GO:0051392">
    <property type="term" value="F:tRNA cytidine N4-acetyltransferase activity"/>
    <property type="evidence" value="ECO:0007669"/>
    <property type="project" value="TreeGrafter"/>
</dbReference>
<dbReference type="InterPro" id="IPR038321">
    <property type="entry name" value="TmcA_C_sf"/>
</dbReference>
<evidence type="ECO:0000259" key="6">
    <source>
        <dbReference type="PROSITE" id="PS51186"/>
    </source>
</evidence>
<feature type="domain" description="N-acetyltransferase" evidence="6">
    <location>
        <begin position="389"/>
        <end position="530"/>
    </location>
</feature>
<keyword evidence="5" id="KW-0012">Acyltransferase</keyword>
<evidence type="ECO:0000256" key="3">
    <source>
        <dbReference type="ARBA" id="ARBA00022741"/>
    </source>
</evidence>
<dbReference type="GO" id="GO:0051391">
    <property type="term" value="P:tRNA acetylation"/>
    <property type="evidence" value="ECO:0007669"/>
    <property type="project" value="TreeGrafter"/>
</dbReference>
<dbReference type="PROSITE" id="PS51186">
    <property type="entry name" value="GNAT"/>
    <property type="match status" value="1"/>
</dbReference>
<dbReference type="InterPro" id="IPR016181">
    <property type="entry name" value="Acyl_CoA_acyltransferase"/>
</dbReference>
<organism evidence="7 8">
    <name type="scientific">Marinomonas fungiae</name>
    <dbReference type="NCBI Taxonomy" id="1137284"/>
    <lineage>
        <taxon>Bacteria</taxon>
        <taxon>Pseudomonadati</taxon>
        <taxon>Pseudomonadota</taxon>
        <taxon>Gammaproteobacteria</taxon>
        <taxon>Oceanospirillales</taxon>
        <taxon>Oceanospirillaceae</taxon>
        <taxon>Marinomonas</taxon>
    </lineage>
</organism>
<evidence type="ECO:0000256" key="2">
    <source>
        <dbReference type="ARBA" id="ARBA00022694"/>
    </source>
</evidence>
<dbReference type="PANTHER" id="PTHR10925:SF5">
    <property type="entry name" value="RNA CYTIDINE ACETYLTRANSFERASE"/>
    <property type="match status" value="1"/>
</dbReference>
<dbReference type="InterPro" id="IPR027417">
    <property type="entry name" value="P-loop_NTPase"/>
</dbReference>
<dbReference type="PANTHER" id="PTHR10925">
    <property type="entry name" value="N-ACETYLTRANSFERASE 10"/>
    <property type="match status" value="1"/>
</dbReference>
<name>A0A0K6IQF6_9GAMM</name>
<dbReference type="Gene3D" id="1.20.120.890">
    <property type="entry name" value="tRNA(Met) cytidine acetyltransferase, tail domain"/>
    <property type="match status" value="1"/>
</dbReference>
<gene>
    <name evidence="7" type="ORF">Ga0061065_11062</name>
</gene>
<dbReference type="InterPro" id="IPR032672">
    <property type="entry name" value="TmcA/NAT10/Kre33"/>
</dbReference>
<protein>
    <submittedName>
        <fullName evidence="7">tRNA(Met)-cytidine N(4)-acetyltransferase</fullName>
    </submittedName>
</protein>
<dbReference type="STRING" id="1137284.GCA_001418205_02903"/>
<dbReference type="SUPFAM" id="SSF52540">
    <property type="entry name" value="P-loop containing nucleoside triphosphate hydrolases"/>
    <property type="match status" value="1"/>
</dbReference>
<dbReference type="Gene3D" id="3.40.50.300">
    <property type="entry name" value="P-loop containing nucleotide triphosphate hydrolases"/>
    <property type="match status" value="1"/>
</dbReference>
<keyword evidence="8" id="KW-1185">Reference proteome</keyword>
<dbReference type="GO" id="GO:1990883">
    <property type="term" value="F:18S rRNA cytidine N-acetyltransferase activity"/>
    <property type="evidence" value="ECO:0007669"/>
    <property type="project" value="TreeGrafter"/>
</dbReference>
<dbReference type="InterPro" id="IPR007807">
    <property type="entry name" value="TcmA/NAT10_helicase"/>
</dbReference>
<dbReference type="Gene3D" id="3.40.630.30">
    <property type="match status" value="1"/>
</dbReference>
<sequence>MSAQPTSQRQCVLSYSTLEEALQRFSALCTGLDKCLLVTHSPECITSCNAIQQINFNALQRQLGNSYDAILLDLSAGLHLSALSILAGTLRGGGLLVLHLGDAWLAQEDLELARFIPWPLESHQIQSTYKAFFWQALHAEQSPFSETWPSTVWPYQATQTGLTAPQQLFVKQVLGDLKSSHILLAPRGRGKSFALAELIYQAQEQGLQCACTASSTFNLSTLAEHYQELSLSCVPFFAPDALLQNEQSYDLLVVDEAASIPLPMLDAMLNKARCVVFSSTDYGYEGSGRGFGIRFRQQFKSEQRSCQEHHLLEPLRWGENDPLERWLDQLLYQDYQTECRLDQCPSYVTGAQWLQHPTLLDQAFALLVNAHYQTTPENKRWLVDDPSVITFCQYQEQTLVGVALVSIEGKLPDELALEVMQGRRRPRGHLLPQSLLAHEGIANAGRYQYWRVSRIAIAPKYQRQGLGSQLLGSIEHVATSKKADFLCTSFAATADVVNFWQQNNFISVRLGTAQDQASGAYSLMMLKGLNDLSKSLGQQWSVCFAENWITTLPLHLRDLPADLMVAISHTFTMGENPHIPKLTAKDVSDLTYFCEHHRPYDAIRAQLLRLTMERLAHQSFRLNCSKDLLLLGCGLNLVSEQSAQSLGLSGKKAFYQHLKQLISDALIQIK</sequence>
<keyword evidence="3" id="KW-0547">Nucleotide-binding</keyword>
<keyword evidence="4" id="KW-0067">ATP-binding</keyword>
<dbReference type="Pfam" id="PF05127">
    <property type="entry name" value="NAT10_TcmA_helicase"/>
    <property type="match status" value="1"/>
</dbReference>
<dbReference type="OrthoDB" id="5578851at2"/>
<dbReference type="CDD" id="cd04301">
    <property type="entry name" value="NAT_SF"/>
    <property type="match status" value="1"/>
</dbReference>
<dbReference type="GO" id="GO:0000049">
    <property type="term" value="F:tRNA binding"/>
    <property type="evidence" value="ECO:0007669"/>
    <property type="project" value="TreeGrafter"/>
</dbReference>
<evidence type="ECO:0000313" key="8">
    <source>
        <dbReference type="Proteomes" id="UP000182769"/>
    </source>
</evidence>
<dbReference type="EMBL" id="CYHG01000010">
    <property type="protein sequence ID" value="CUB05345.1"/>
    <property type="molecule type" value="Genomic_DNA"/>
</dbReference>
<dbReference type="SUPFAM" id="SSF55729">
    <property type="entry name" value="Acyl-CoA N-acyltransferases (Nat)"/>
    <property type="match status" value="1"/>
</dbReference>
<dbReference type="Pfam" id="PF13718">
    <property type="entry name" value="GNAT_acetyltr_2"/>
    <property type="match status" value="2"/>
</dbReference>
<dbReference type="RefSeq" id="WP_055463947.1">
    <property type="nucleotide sequence ID" value="NZ_CYHG01000010.1"/>
</dbReference>
<evidence type="ECO:0000313" key="7">
    <source>
        <dbReference type="EMBL" id="CUB05345.1"/>
    </source>
</evidence>
<dbReference type="InterPro" id="IPR000182">
    <property type="entry name" value="GNAT_dom"/>
</dbReference>
<keyword evidence="1 7" id="KW-0808">Transferase</keyword>
<dbReference type="GO" id="GO:0002101">
    <property type="term" value="P:tRNA wobble cytosine modification"/>
    <property type="evidence" value="ECO:0007669"/>
    <property type="project" value="TreeGrafter"/>
</dbReference>
<dbReference type="GO" id="GO:0005524">
    <property type="term" value="F:ATP binding"/>
    <property type="evidence" value="ECO:0007669"/>
    <property type="project" value="UniProtKB-KW"/>
</dbReference>
<dbReference type="AlphaFoldDB" id="A0A0K6IQF6"/>
<accession>A0A0K6IQF6</accession>
<dbReference type="Proteomes" id="UP000182769">
    <property type="component" value="Unassembled WGS sequence"/>
</dbReference>
<dbReference type="InterPro" id="IPR013562">
    <property type="entry name" value="TmcA/NAT10_N"/>
</dbReference>
<dbReference type="GO" id="GO:1904812">
    <property type="term" value="P:rRNA acetylation involved in maturation of SSU-rRNA"/>
    <property type="evidence" value="ECO:0007669"/>
    <property type="project" value="TreeGrafter"/>
</dbReference>
<evidence type="ECO:0000256" key="4">
    <source>
        <dbReference type="ARBA" id="ARBA00022840"/>
    </source>
</evidence>
<proteinExistence type="predicted"/>
<evidence type="ECO:0000256" key="1">
    <source>
        <dbReference type="ARBA" id="ARBA00022679"/>
    </source>
</evidence>
<evidence type="ECO:0000256" key="5">
    <source>
        <dbReference type="ARBA" id="ARBA00023315"/>
    </source>
</evidence>
<reference evidence="8" key="1">
    <citation type="submission" date="2015-08" db="EMBL/GenBank/DDBJ databases">
        <authorList>
            <person name="Varghese N."/>
        </authorList>
    </citation>
    <scope>NUCLEOTIDE SEQUENCE [LARGE SCALE GENOMIC DNA]</scope>
    <source>
        <strain evidence="8">JCM 18476</strain>
    </source>
</reference>
<dbReference type="Pfam" id="PF08351">
    <property type="entry name" value="TmcA_N"/>
    <property type="match status" value="1"/>
</dbReference>
<dbReference type="Gene3D" id="3.40.50.11040">
    <property type="match status" value="1"/>
</dbReference>